<name>L8P804_STRVR</name>
<gene>
    <name evidence="2" type="ORF">STVIR_6757</name>
</gene>
<protein>
    <recommendedName>
        <fullName evidence="4">Lipoprotein</fullName>
    </recommendedName>
</protein>
<dbReference type="Proteomes" id="UP000011205">
    <property type="component" value="Unassembled WGS sequence"/>
</dbReference>
<reference evidence="2 3" key="1">
    <citation type="journal article" date="2013" name="Genome Announc.">
        <title>Draft Genome Sequence of Streptomyces viridochromogenes Strain Tu57, Producer of Avilamycin.</title>
        <authorList>
            <person name="Gruning B.A."/>
            <person name="Erxleben A."/>
            <person name="Hahnlein A."/>
            <person name="Gunther S."/>
        </authorList>
    </citation>
    <scope>NUCLEOTIDE SEQUENCE [LARGE SCALE GENOMIC DNA]</scope>
    <source>
        <strain evidence="2 3">Tue57</strain>
    </source>
</reference>
<evidence type="ECO:0000313" key="3">
    <source>
        <dbReference type="Proteomes" id="UP000011205"/>
    </source>
</evidence>
<accession>L8P804</accession>
<proteinExistence type="predicted"/>
<evidence type="ECO:0000256" key="1">
    <source>
        <dbReference type="SAM" id="MobiDB-lite"/>
    </source>
</evidence>
<sequence>MTPGDRNFRSLSGWAATFPAMAATGCQKRAGAAPPARFAPMPRKGTPQCA</sequence>
<evidence type="ECO:0008006" key="4">
    <source>
        <dbReference type="Google" id="ProtNLM"/>
    </source>
</evidence>
<dbReference type="AlphaFoldDB" id="L8P804"/>
<dbReference type="PROSITE" id="PS51257">
    <property type="entry name" value="PROKAR_LIPOPROTEIN"/>
    <property type="match status" value="1"/>
</dbReference>
<dbReference type="EMBL" id="AMLP01000212">
    <property type="protein sequence ID" value="ELS52299.1"/>
    <property type="molecule type" value="Genomic_DNA"/>
</dbReference>
<organism evidence="2 3">
    <name type="scientific">Streptomyces viridochromogenes Tue57</name>
    <dbReference type="NCBI Taxonomy" id="1160705"/>
    <lineage>
        <taxon>Bacteria</taxon>
        <taxon>Bacillati</taxon>
        <taxon>Actinomycetota</taxon>
        <taxon>Actinomycetes</taxon>
        <taxon>Kitasatosporales</taxon>
        <taxon>Streptomycetaceae</taxon>
        <taxon>Streptomyces</taxon>
    </lineage>
</organism>
<comment type="caution">
    <text evidence="2">The sequence shown here is derived from an EMBL/GenBank/DDBJ whole genome shotgun (WGS) entry which is preliminary data.</text>
</comment>
<feature type="region of interest" description="Disordered" evidence="1">
    <location>
        <begin position="29"/>
        <end position="50"/>
    </location>
</feature>
<dbReference type="PATRIC" id="fig|1160705.3.peg.6674"/>
<feature type="compositionally biased region" description="Low complexity" evidence="1">
    <location>
        <begin position="29"/>
        <end position="43"/>
    </location>
</feature>
<evidence type="ECO:0000313" key="2">
    <source>
        <dbReference type="EMBL" id="ELS52299.1"/>
    </source>
</evidence>